<feature type="region of interest" description="Disordered" evidence="1">
    <location>
        <begin position="71"/>
        <end position="93"/>
    </location>
</feature>
<keyword evidence="4" id="KW-1185">Reference proteome</keyword>
<protein>
    <submittedName>
        <fullName evidence="3">Uncharacterized protein</fullName>
    </submittedName>
</protein>
<name>A0A261XYZ5_9FUNG</name>
<dbReference type="Proteomes" id="UP000242875">
    <property type="component" value="Unassembled WGS sequence"/>
</dbReference>
<evidence type="ECO:0000256" key="2">
    <source>
        <dbReference type="SAM" id="SignalP"/>
    </source>
</evidence>
<keyword evidence="2" id="KW-0732">Signal</keyword>
<dbReference type="EMBL" id="MVBO01000078">
    <property type="protein sequence ID" value="OZJ03590.1"/>
    <property type="molecule type" value="Genomic_DNA"/>
</dbReference>
<feature type="chain" id="PRO_5012311608" evidence="2">
    <location>
        <begin position="24"/>
        <end position="236"/>
    </location>
</feature>
<evidence type="ECO:0000256" key="1">
    <source>
        <dbReference type="SAM" id="MobiDB-lite"/>
    </source>
</evidence>
<comment type="caution">
    <text evidence="3">The sequence shown here is derived from an EMBL/GenBank/DDBJ whole genome shotgun (WGS) entry which is preliminary data.</text>
</comment>
<proteinExistence type="predicted"/>
<evidence type="ECO:0000313" key="4">
    <source>
        <dbReference type="Proteomes" id="UP000242875"/>
    </source>
</evidence>
<reference evidence="3 4" key="1">
    <citation type="journal article" date="2017" name="Mycologia">
        <title>Bifiguratus adelaidae, gen. et sp. nov., a new member of Mucoromycotina in endophytic and soil-dwelling habitats.</title>
        <authorList>
            <person name="Torres-Cruz T.J."/>
            <person name="Billingsley Tobias T.L."/>
            <person name="Almatruk M."/>
            <person name="Hesse C."/>
            <person name="Kuske C.R."/>
            <person name="Desiro A."/>
            <person name="Benucci G.M."/>
            <person name="Bonito G."/>
            <person name="Stajich J.E."/>
            <person name="Dunlap C."/>
            <person name="Arnold A.E."/>
            <person name="Porras-Alfaro A."/>
        </authorList>
    </citation>
    <scope>NUCLEOTIDE SEQUENCE [LARGE SCALE GENOMIC DNA]</scope>
    <source>
        <strain evidence="3 4">AZ0501</strain>
    </source>
</reference>
<dbReference type="AlphaFoldDB" id="A0A261XYZ5"/>
<sequence>MSSRATLLAALVILGILLPLANAQQVIFNTPDNTAFPPGDTFNLQFYVSSPLPNNSSLVLYVGPSSASVSQASNATNSTTPRPTPTASVSLSTNPTANHVPLSTYTFPDNTGGFYCVRYTILNTYTSSSPYSFLFDLANIVYSSSTNQYNTVHRLSEWIFWVDDSLPAQSNVSTNIISTCQPSNTGFAITVTNQGGAQTTTAPAYASIPLGPGWSAGIRLQVNSFLLGACILALLV</sequence>
<feature type="signal peptide" evidence="2">
    <location>
        <begin position="1"/>
        <end position="23"/>
    </location>
</feature>
<evidence type="ECO:0000313" key="3">
    <source>
        <dbReference type="EMBL" id="OZJ03590.1"/>
    </source>
</evidence>
<organism evidence="3 4">
    <name type="scientific">Bifiguratus adelaidae</name>
    <dbReference type="NCBI Taxonomy" id="1938954"/>
    <lineage>
        <taxon>Eukaryota</taxon>
        <taxon>Fungi</taxon>
        <taxon>Fungi incertae sedis</taxon>
        <taxon>Mucoromycota</taxon>
        <taxon>Mucoromycotina</taxon>
        <taxon>Endogonomycetes</taxon>
        <taxon>Endogonales</taxon>
        <taxon>Endogonales incertae sedis</taxon>
        <taxon>Bifiguratus</taxon>
    </lineage>
</organism>
<gene>
    <name evidence="3" type="ORF">BZG36_03037</name>
</gene>
<accession>A0A261XYZ5</accession>